<evidence type="ECO:0000256" key="3">
    <source>
        <dbReference type="ARBA" id="ARBA00004771"/>
    </source>
</evidence>
<dbReference type="EMBL" id="JBDFQZ010000001">
    <property type="protein sequence ID" value="KAK9757495.1"/>
    <property type="molecule type" value="Genomic_DNA"/>
</dbReference>
<comment type="pathway">
    <text evidence="4">Lipid metabolism.</text>
</comment>
<dbReference type="InterPro" id="IPR009721">
    <property type="entry name" value="O-acyltransferase_WSD1_C"/>
</dbReference>
<dbReference type="AlphaFoldDB" id="A0AAW1NGI5"/>
<evidence type="ECO:0000256" key="8">
    <source>
        <dbReference type="ARBA" id="ARBA00024360"/>
    </source>
</evidence>
<dbReference type="PANTHER" id="PTHR31650:SF34">
    <property type="entry name" value="O-ACYLTRANSFERASE WSD1-LIKE ISOFORM X1"/>
    <property type="match status" value="1"/>
</dbReference>
<comment type="catalytic activity">
    <reaction evidence="9">
        <text>a long chain fatty alcohol + a fatty acyl-CoA = a long-chain alcohol wax ester + CoA</text>
        <dbReference type="Rhea" id="RHEA:38443"/>
        <dbReference type="ChEBI" id="CHEBI:17135"/>
        <dbReference type="ChEBI" id="CHEBI:57287"/>
        <dbReference type="ChEBI" id="CHEBI:77636"/>
        <dbReference type="ChEBI" id="CHEBI:235323"/>
        <dbReference type="EC" id="2.3.1.75"/>
    </reaction>
</comment>
<dbReference type="Pfam" id="PF03007">
    <property type="entry name" value="WS_DGAT_cat"/>
    <property type="match status" value="1"/>
</dbReference>
<evidence type="ECO:0000313" key="14">
    <source>
        <dbReference type="EMBL" id="KAK9757495.1"/>
    </source>
</evidence>
<dbReference type="Proteomes" id="UP001443914">
    <property type="component" value="Unassembled WGS sequence"/>
</dbReference>
<evidence type="ECO:0000259" key="13">
    <source>
        <dbReference type="Pfam" id="PF06974"/>
    </source>
</evidence>
<evidence type="ECO:0000259" key="12">
    <source>
        <dbReference type="Pfam" id="PF03007"/>
    </source>
</evidence>
<evidence type="ECO:0000256" key="5">
    <source>
        <dbReference type="ARBA" id="ARBA00022679"/>
    </source>
</evidence>
<evidence type="ECO:0008006" key="16">
    <source>
        <dbReference type="Google" id="ProtNLM"/>
    </source>
</evidence>
<dbReference type="InterPro" id="IPR045034">
    <property type="entry name" value="O-acyltransferase_WSD1-like"/>
</dbReference>
<comment type="caution">
    <text evidence="14">The sequence shown here is derived from an EMBL/GenBank/DDBJ whole genome shotgun (WGS) entry which is preliminary data.</text>
</comment>
<evidence type="ECO:0000256" key="4">
    <source>
        <dbReference type="ARBA" id="ARBA00005189"/>
    </source>
</evidence>
<dbReference type="PANTHER" id="PTHR31650">
    <property type="entry name" value="O-ACYLTRANSFERASE (WSD1-LIKE) FAMILY PROTEIN"/>
    <property type="match status" value="1"/>
</dbReference>
<evidence type="ECO:0000313" key="15">
    <source>
        <dbReference type="Proteomes" id="UP001443914"/>
    </source>
</evidence>
<comment type="similarity">
    <text evidence="8">In the N-terminal section; belongs to the long-chain O-acyltransferase family.</text>
</comment>
<gene>
    <name evidence="14" type="ORF">RND81_01G166100</name>
</gene>
<organism evidence="14 15">
    <name type="scientific">Saponaria officinalis</name>
    <name type="common">Common soapwort</name>
    <name type="synonym">Lychnis saponaria</name>
    <dbReference type="NCBI Taxonomy" id="3572"/>
    <lineage>
        <taxon>Eukaryota</taxon>
        <taxon>Viridiplantae</taxon>
        <taxon>Streptophyta</taxon>
        <taxon>Embryophyta</taxon>
        <taxon>Tracheophyta</taxon>
        <taxon>Spermatophyta</taxon>
        <taxon>Magnoliopsida</taxon>
        <taxon>eudicotyledons</taxon>
        <taxon>Gunneridae</taxon>
        <taxon>Pentapetalae</taxon>
        <taxon>Caryophyllales</taxon>
        <taxon>Caryophyllaceae</taxon>
        <taxon>Caryophylleae</taxon>
        <taxon>Saponaria</taxon>
    </lineage>
</organism>
<keyword evidence="7" id="KW-0012">Acyltransferase</keyword>
<evidence type="ECO:0000256" key="11">
    <source>
        <dbReference type="SAM" id="MobiDB-lite"/>
    </source>
</evidence>
<evidence type="ECO:0000256" key="10">
    <source>
        <dbReference type="ARBA" id="ARBA00048109"/>
    </source>
</evidence>
<evidence type="ECO:0000256" key="1">
    <source>
        <dbReference type="ARBA" id="ARBA00004162"/>
    </source>
</evidence>
<dbReference type="GO" id="GO:0047196">
    <property type="term" value="F:long-chain-alcohol O-fatty-acyltransferase activity"/>
    <property type="evidence" value="ECO:0007669"/>
    <property type="project" value="UniProtKB-EC"/>
</dbReference>
<comment type="pathway">
    <text evidence="3">Glycerolipid metabolism; triacylglycerol biosynthesis.</text>
</comment>
<feature type="domain" description="O-acyltransferase WSD1 C-terminal" evidence="13">
    <location>
        <begin position="323"/>
        <end position="468"/>
    </location>
</feature>
<keyword evidence="15" id="KW-1185">Reference proteome</keyword>
<feature type="domain" description="O-acyltransferase WSD1-like N-terminal" evidence="12">
    <location>
        <begin position="80"/>
        <end position="270"/>
    </location>
</feature>
<reference evidence="14" key="1">
    <citation type="submission" date="2024-03" db="EMBL/GenBank/DDBJ databases">
        <title>WGS assembly of Saponaria officinalis var. Norfolk2.</title>
        <authorList>
            <person name="Jenkins J."/>
            <person name="Shu S."/>
            <person name="Grimwood J."/>
            <person name="Barry K."/>
            <person name="Goodstein D."/>
            <person name="Schmutz J."/>
            <person name="Leebens-Mack J."/>
            <person name="Osbourn A."/>
        </authorList>
    </citation>
    <scope>NUCLEOTIDE SEQUENCE [LARGE SCALE GENOMIC DNA]</scope>
    <source>
        <strain evidence="14">JIC</strain>
    </source>
</reference>
<sequence length="489" mass="54665">MESQLRIKTKCSREVDEGEEPVSPTGLYFNSKSMSVCILAILEFAVPIDDLRVFPLLRDVFLSINPRFSSVMAYDSKRKRIWKKVEVNLEDHVKVPNFPELSPLESNDELFDEYLTKLSTEALPEDIPLWEVHVIKYPTSKAAAQLIFKLHHALGDGYSLMAALLSCLQRADNPSLPLTFPSTQSTKAAHNSSKMSLIDYIPRTLSVMYGATFDFGWSILKTAFISDEKTPVRSGNENLAFHPVKISTVIFPMDQLKLIKTRLDVTINAVITGVVSLGVRLYMQSNGTEFGNSRSTVLVLLNTRNISGYMSTQEMLKSDRKIWGNQFAFLHIALPNLTTNKILNPLDFVLEAQEKILRERNSPVVYLTGQFLEMIRKYRGPEAAAEYVKGTCMKSSVGITSLIGPVEQMALDKHPVKGLYFMPIGVFQSLVVSVVSYMGTMRIGVGVEKGYIDAQKLITSLENAFELIFKAATKGMENSDDGNFGIKSK</sequence>
<keyword evidence="5" id="KW-0808">Transferase</keyword>
<evidence type="ECO:0000256" key="2">
    <source>
        <dbReference type="ARBA" id="ARBA00004586"/>
    </source>
</evidence>
<feature type="region of interest" description="Disordered" evidence="11">
    <location>
        <begin position="1"/>
        <end position="20"/>
    </location>
</feature>
<evidence type="ECO:0000256" key="6">
    <source>
        <dbReference type="ARBA" id="ARBA00022824"/>
    </source>
</evidence>
<protein>
    <recommendedName>
        <fullName evidence="16">Diacylglycerol O-acyltransferase</fullName>
    </recommendedName>
</protein>
<dbReference type="GO" id="GO:0004144">
    <property type="term" value="F:diacylglycerol O-acyltransferase activity"/>
    <property type="evidence" value="ECO:0007669"/>
    <property type="project" value="UniProtKB-EC"/>
</dbReference>
<name>A0AAW1NGI5_SAPOF</name>
<dbReference type="GO" id="GO:0005789">
    <property type="term" value="C:endoplasmic reticulum membrane"/>
    <property type="evidence" value="ECO:0007669"/>
    <property type="project" value="UniProtKB-SubCell"/>
</dbReference>
<comment type="catalytic activity">
    <reaction evidence="10">
        <text>an acyl-CoA + a 1,2-diacyl-sn-glycerol = a triacyl-sn-glycerol + CoA</text>
        <dbReference type="Rhea" id="RHEA:10868"/>
        <dbReference type="ChEBI" id="CHEBI:17815"/>
        <dbReference type="ChEBI" id="CHEBI:57287"/>
        <dbReference type="ChEBI" id="CHEBI:58342"/>
        <dbReference type="ChEBI" id="CHEBI:64615"/>
        <dbReference type="EC" id="2.3.1.20"/>
    </reaction>
</comment>
<proteinExistence type="inferred from homology"/>
<dbReference type="InterPro" id="IPR004255">
    <property type="entry name" value="O-acyltransferase_WSD1_N"/>
</dbReference>
<dbReference type="GO" id="GO:0019432">
    <property type="term" value="P:triglyceride biosynthetic process"/>
    <property type="evidence" value="ECO:0007669"/>
    <property type="project" value="TreeGrafter"/>
</dbReference>
<accession>A0AAW1NGI5</accession>
<keyword evidence="6" id="KW-0256">Endoplasmic reticulum</keyword>
<comment type="subcellular location">
    <subcellularLocation>
        <location evidence="1">Cell membrane</location>
        <topology evidence="1">Single-pass membrane protein</topology>
    </subcellularLocation>
    <subcellularLocation>
        <location evidence="2">Endoplasmic reticulum membrane</location>
    </subcellularLocation>
</comment>
<evidence type="ECO:0000256" key="9">
    <source>
        <dbReference type="ARBA" id="ARBA00047604"/>
    </source>
</evidence>
<dbReference type="GO" id="GO:0005886">
    <property type="term" value="C:plasma membrane"/>
    <property type="evidence" value="ECO:0007669"/>
    <property type="project" value="UniProtKB-SubCell"/>
</dbReference>
<dbReference type="Pfam" id="PF06974">
    <property type="entry name" value="WS_DGAT_C"/>
    <property type="match status" value="1"/>
</dbReference>
<evidence type="ECO:0000256" key="7">
    <source>
        <dbReference type="ARBA" id="ARBA00023315"/>
    </source>
</evidence>